<reference evidence="1" key="1">
    <citation type="journal article" date="2021" name="Proc. Natl. Acad. Sci. U.S.A.">
        <title>A Catalog of Tens of Thousands of Viruses from Human Metagenomes Reveals Hidden Associations with Chronic Diseases.</title>
        <authorList>
            <person name="Tisza M.J."/>
            <person name="Buck C.B."/>
        </authorList>
    </citation>
    <scope>NUCLEOTIDE SEQUENCE</scope>
    <source>
        <strain evidence="1">Ct6YY1</strain>
    </source>
</reference>
<organism evidence="1">
    <name type="scientific">Siphoviridae sp. ct6YY1</name>
    <dbReference type="NCBI Taxonomy" id="2825343"/>
    <lineage>
        <taxon>Viruses</taxon>
        <taxon>Duplodnaviria</taxon>
        <taxon>Heunggongvirae</taxon>
        <taxon>Uroviricota</taxon>
        <taxon>Caudoviricetes</taxon>
    </lineage>
</organism>
<protein>
    <submittedName>
        <fullName evidence="1">Uncharacterized protein</fullName>
    </submittedName>
</protein>
<accession>A0A8S5V396</accession>
<name>A0A8S5V396_9CAUD</name>
<proteinExistence type="predicted"/>
<dbReference type="EMBL" id="BK016186">
    <property type="protein sequence ID" value="DAG01095.1"/>
    <property type="molecule type" value="Genomic_DNA"/>
</dbReference>
<sequence length="107" mass="11611">MTDTVRKAADILYQCSGVEGHAAQTACQEHAQALHDAGLLAPDLPEPSFVMDEDGEKRICWNTPDCDIELEPGEMIITREAQAGHTIEDARQTGLALLAAANYSEEE</sequence>
<evidence type="ECO:0000313" key="1">
    <source>
        <dbReference type="EMBL" id="DAG01095.1"/>
    </source>
</evidence>